<dbReference type="Pfam" id="PF03776">
    <property type="entry name" value="MinE"/>
    <property type="match status" value="1"/>
</dbReference>
<gene>
    <name evidence="6 7" type="primary">minE</name>
    <name evidence="7" type="ORF">S23_40510</name>
</gene>
<evidence type="ECO:0000256" key="4">
    <source>
        <dbReference type="ARBA" id="ARBA00023306"/>
    </source>
</evidence>
<dbReference type="FunFam" id="3.30.1070.10:FF:000001">
    <property type="entry name" value="Cell division topological specificity factor"/>
    <property type="match status" value="1"/>
</dbReference>
<evidence type="ECO:0000256" key="1">
    <source>
        <dbReference type="ARBA" id="ARBA00008168"/>
    </source>
</evidence>
<comment type="function">
    <text evidence="5 6">Prevents the cell division inhibition by proteins MinC and MinD at internal division sites while permitting inhibition at polar sites. This ensures cell division at the proper site by restricting the formation of a division septum at the midpoint of the long axis of the cell.</text>
</comment>
<reference evidence="7 8" key="1">
    <citation type="journal article" date="2012" name="Microbes Environ.">
        <title>Complete genome sequence of Bradyrhizobium sp. S23321: insights into symbiosis evolution in soil oligotrophs.</title>
        <authorList>
            <person name="Okubo T."/>
            <person name="Tsukui T."/>
            <person name="Maita H."/>
            <person name="Okamoto S."/>
            <person name="Oshima K."/>
            <person name="Fujisawa T."/>
            <person name="Saito A."/>
            <person name="Futamata H."/>
            <person name="Hattori R."/>
            <person name="Shimomura Y."/>
            <person name="Haruta S."/>
            <person name="Morimoto S."/>
            <person name="Wang Y."/>
            <person name="Sakai Y."/>
            <person name="Hattori M."/>
            <person name="Aizawa S."/>
            <person name="Nagashima K.V.P."/>
            <person name="Masuda S."/>
            <person name="Hattori T."/>
            <person name="Yamashita A."/>
            <person name="Bao Z."/>
            <person name="Hayatsu M."/>
            <person name="Kajiya-Kanegae H."/>
            <person name="Yoshinaga I."/>
            <person name="Sakamoto K."/>
            <person name="Toyota K."/>
            <person name="Nakao M."/>
            <person name="Kohara M."/>
            <person name="Anda M."/>
            <person name="Niwa R."/>
            <person name="Jung-Hwan P."/>
            <person name="Sameshima-Saito R."/>
            <person name="Tokuda S."/>
            <person name="Yamamoto S."/>
            <person name="Yamamoto S."/>
            <person name="Yokoyama T."/>
            <person name="Akutsu T."/>
            <person name="Nakamura Y."/>
            <person name="Nakahira-Yanaka Y."/>
            <person name="Takada Hoshino Y."/>
            <person name="Hirakawa H."/>
            <person name="Mitsui H."/>
            <person name="Terasawa K."/>
            <person name="Itakura M."/>
            <person name="Sato S."/>
            <person name="Ikeda-Ohtsubo W."/>
            <person name="Sakakura N."/>
            <person name="Kaminuma E."/>
            <person name="Minamisawa K."/>
        </authorList>
    </citation>
    <scope>NUCLEOTIDE SEQUENCE [LARGE SCALE GENOMIC DNA]</scope>
    <source>
        <strain evidence="7 8">S23321</strain>
    </source>
</reference>
<dbReference type="RefSeq" id="WP_015686532.1">
    <property type="nucleotide sequence ID" value="NC_017082.1"/>
</dbReference>
<keyword evidence="4 6" id="KW-0131">Cell cycle</keyword>
<dbReference type="Proteomes" id="UP000007886">
    <property type="component" value="Chromosome"/>
</dbReference>
<proteinExistence type="inferred from homology"/>
<dbReference type="EMBL" id="AP012279">
    <property type="protein sequence ID" value="BAL77246.1"/>
    <property type="molecule type" value="Genomic_DNA"/>
</dbReference>
<name>A0AAI8QDA4_9BRAD</name>
<evidence type="ECO:0000313" key="8">
    <source>
        <dbReference type="Proteomes" id="UP000007886"/>
    </source>
</evidence>
<comment type="similarity">
    <text evidence="1 6">Belongs to the MinE family.</text>
</comment>
<dbReference type="SUPFAM" id="SSF55229">
    <property type="entry name" value="Cell division protein MinE topological specificity domain"/>
    <property type="match status" value="1"/>
</dbReference>
<dbReference type="InterPro" id="IPR005527">
    <property type="entry name" value="MinE"/>
</dbReference>
<evidence type="ECO:0000256" key="5">
    <source>
        <dbReference type="ARBA" id="ARBA00025265"/>
    </source>
</evidence>
<dbReference type="KEGG" id="brs:S23_40510"/>
<dbReference type="NCBIfam" id="NF001422">
    <property type="entry name" value="PRK00296.1"/>
    <property type="match status" value="1"/>
</dbReference>
<organism evidence="7 8">
    <name type="scientific">Bradyrhizobium cosmicum</name>
    <dbReference type="NCBI Taxonomy" id="1404864"/>
    <lineage>
        <taxon>Bacteria</taxon>
        <taxon>Pseudomonadati</taxon>
        <taxon>Pseudomonadota</taxon>
        <taxon>Alphaproteobacteria</taxon>
        <taxon>Hyphomicrobiales</taxon>
        <taxon>Nitrobacteraceae</taxon>
        <taxon>Bradyrhizobium</taxon>
    </lineage>
</organism>
<protein>
    <recommendedName>
        <fullName evidence="2 6">Cell division topological specificity factor</fullName>
    </recommendedName>
</protein>
<evidence type="ECO:0000313" key="7">
    <source>
        <dbReference type="EMBL" id="BAL77246.1"/>
    </source>
</evidence>
<dbReference type="InterPro" id="IPR036707">
    <property type="entry name" value="MinE_sf"/>
</dbReference>
<dbReference type="GO" id="GO:0032955">
    <property type="term" value="P:regulation of division septum assembly"/>
    <property type="evidence" value="ECO:0007669"/>
    <property type="project" value="InterPro"/>
</dbReference>
<keyword evidence="3 6" id="KW-0132">Cell division</keyword>
<evidence type="ECO:0000256" key="3">
    <source>
        <dbReference type="ARBA" id="ARBA00022618"/>
    </source>
</evidence>
<dbReference type="HAMAP" id="MF_00262">
    <property type="entry name" value="MinE"/>
    <property type="match status" value="1"/>
</dbReference>
<dbReference type="GO" id="GO:0042802">
    <property type="term" value="F:identical protein binding"/>
    <property type="evidence" value="ECO:0007669"/>
    <property type="project" value="UniProtKB-ARBA"/>
</dbReference>
<dbReference type="NCBIfam" id="TIGR01215">
    <property type="entry name" value="minE"/>
    <property type="match status" value="1"/>
</dbReference>
<dbReference type="GO" id="GO:0051301">
    <property type="term" value="P:cell division"/>
    <property type="evidence" value="ECO:0007669"/>
    <property type="project" value="UniProtKB-KW"/>
</dbReference>
<sequence>MSMGLLRLLRGNKASAPVARERLQILLAHERGLRGQPDLLGVLREEILAVVSRHVTLDPTKVIVRLERGDEVSTLEVDIEVPNDFERKNKKVAVA</sequence>
<evidence type="ECO:0000256" key="2">
    <source>
        <dbReference type="ARBA" id="ARBA00020112"/>
    </source>
</evidence>
<dbReference type="AlphaFoldDB" id="A0AAI8QDA4"/>
<keyword evidence="8" id="KW-1185">Reference proteome</keyword>
<accession>A0AAI8QDA4</accession>
<dbReference type="Gene3D" id="3.30.1070.10">
    <property type="entry name" value="Cell division topological specificity factor MinE"/>
    <property type="match status" value="1"/>
</dbReference>
<evidence type="ECO:0000256" key="6">
    <source>
        <dbReference type="HAMAP-Rule" id="MF_00262"/>
    </source>
</evidence>